<evidence type="ECO:0000259" key="11">
    <source>
        <dbReference type="Pfam" id="PF03007"/>
    </source>
</evidence>
<evidence type="ECO:0000256" key="8">
    <source>
        <dbReference type="ARBA" id="ARBA00023098"/>
    </source>
</evidence>
<dbReference type="KEGG" id="req:REQ_29020"/>
<dbReference type="InterPro" id="IPR004255">
    <property type="entry name" value="O-acyltransferase_WSD1_N"/>
</dbReference>
<dbReference type="GO" id="GO:0006071">
    <property type="term" value="P:glycerol metabolic process"/>
    <property type="evidence" value="ECO:0007669"/>
    <property type="project" value="UniProtKB-KW"/>
</dbReference>
<feature type="domain" description="O-acyltransferase WSD1-like N-terminal" evidence="11">
    <location>
        <begin position="33"/>
        <end position="271"/>
    </location>
</feature>
<dbReference type="Pfam" id="PF06974">
    <property type="entry name" value="WS_DGAT_C"/>
    <property type="match status" value="1"/>
</dbReference>
<evidence type="ECO:0000256" key="4">
    <source>
        <dbReference type="ARBA" id="ARBA00013244"/>
    </source>
</evidence>
<dbReference type="GO" id="GO:0019432">
    <property type="term" value="P:triglyceride biosynthetic process"/>
    <property type="evidence" value="ECO:0007669"/>
    <property type="project" value="UniProtKB-UniPathway"/>
</dbReference>
<dbReference type="Pfam" id="PF03007">
    <property type="entry name" value="WS_DGAT_cat"/>
    <property type="match status" value="1"/>
</dbReference>
<dbReference type="PANTHER" id="PTHR31650:SF1">
    <property type="entry name" value="WAX ESTER SYNTHASE_DIACYLGLYCEROL ACYLTRANSFERASE 4-RELATED"/>
    <property type="match status" value="1"/>
</dbReference>
<evidence type="ECO:0000313" key="14">
    <source>
        <dbReference type="Proteomes" id="UP000006892"/>
    </source>
</evidence>
<comment type="similarity">
    <text evidence="3">Belongs to the long-chain O-acyltransferase family.</text>
</comment>
<dbReference type="UniPathway" id="UPA00282"/>
<keyword evidence="9" id="KW-0012">Acyltransferase</keyword>
<dbReference type="GO" id="GO:0004144">
    <property type="term" value="F:diacylglycerol O-acyltransferase activity"/>
    <property type="evidence" value="ECO:0007669"/>
    <property type="project" value="UniProtKB-EC"/>
</dbReference>
<evidence type="ECO:0000313" key="13">
    <source>
        <dbReference type="EMBL" id="CBH48920.1"/>
    </source>
</evidence>
<dbReference type="Proteomes" id="UP001154400">
    <property type="component" value="Chromosome"/>
</dbReference>
<proteinExistence type="inferred from homology"/>
<name>A0A3S5Y8N6_RHOH1</name>
<dbReference type="InterPro" id="IPR009721">
    <property type="entry name" value="O-acyltransferase_WSD1_C"/>
</dbReference>
<keyword evidence="8" id="KW-0443">Lipid metabolism</keyword>
<keyword evidence="6" id="KW-0808">Transferase</keyword>
<evidence type="ECO:0000256" key="3">
    <source>
        <dbReference type="ARBA" id="ARBA00009587"/>
    </source>
</evidence>
<keyword evidence="7" id="KW-0319">Glycerol metabolism</keyword>
<evidence type="ECO:0000256" key="10">
    <source>
        <dbReference type="ARBA" id="ARBA00048109"/>
    </source>
</evidence>
<evidence type="ECO:0000256" key="6">
    <source>
        <dbReference type="ARBA" id="ARBA00022679"/>
    </source>
</evidence>
<organism evidence="13">
    <name type="scientific">Rhodococcus hoagii (strain 103S)</name>
    <name type="common">Rhodococcus equi</name>
    <dbReference type="NCBI Taxonomy" id="685727"/>
    <lineage>
        <taxon>Bacteria</taxon>
        <taxon>Bacillati</taxon>
        <taxon>Actinomycetota</taxon>
        <taxon>Actinomycetes</taxon>
        <taxon>Mycobacteriales</taxon>
        <taxon>Nocardiaceae</taxon>
        <taxon>Prescottella</taxon>
    </lineage>
</organism>
<dbReference type="SUPFAM" id="SSF52777">
    <property type="entry name" value="CoA-dependent acyltransferases"/>
    <property type="match status" value="1"/>
</dbReference>
<gene>
    <name evidence="13" type="ordered locus">REQ_29020</name>
</gene>
<dbReference type="EMBL" id="FN563149">
    <property type="protein sequence ID" value="CBH48920.1"/>
    <property type="molecule type" value="Genomic_DNA"/>
</dbReference>
<evidence type="ECO:0000259" key="12">
    <source>
        <dbReference type="Pfam" id="PF06974"/>
    </source>
</evidence>
<dbReference type="GO" id="GO:0071731">
    <property type="term" value="P:response to nitric oxide"/>
    <property type="evidence" value="ECO:0007669"/>
    <property type="project" value="TreeGrafter"/>
</dbReference>
<reference evidence="13" key="1">
    <citation type="journal article" date="2010" name="PLoS Genet.">
        <title>The genome of a pathogenic rhodococcus: cooptive virulence underpinned by key gene acquisitions.</title>
        <authorList>
            <person name="Letek M."/>
            <person name="Gonzalez P."/>
            <person name="Macarthur I."/>
            <person name="Rodriguez H."/>
            <person name="Freeman T.C."/>
            <person name="Valero-Rello A."/>
            <person name="Blanco M."/>
            <person name="Buckley T."/>
            <person name="Cherevach I."/>
            <person name="Fahey R."/>
            <person name="Hapeshi A."/>
            <person name="Holdstock J."/>
            <person name="Leadon D."/>
            <person name="Navas J."/>
            <person name="Ocampo A."/>
            <person name="Quail M.A."/>
            <person name="Sanders M."/>
            <person name="Scortti M.M."/>
            <person name="Prescott J.F."/>
            <person name="Fogarty U."/>
            <person name="Meijer W.G."/>
            <person name="Parkhill J."/>
            <person name="Bentley S.D."/>
            <person name="Vazquez-Boland J.A."/>
        </authorList>
    </citation>
    <scope>NUCLEOTIDE SEQUENCE [LARGE SCALE GENOMIC DNA]</scope>
    <source>
        <strain evidence="13 14">103S</strain>
    </source>
</reference>
<dbReference type="InterPro" id="IPR045034">
    <property type="entry name" value="O-acyltransferase_WSD1-like"/>
</dbReference>
<evidence type="ECO:0000256" key="7">
    <source>
        <dbReference type="ARBA" id="ARBA00022798"/>
    </source>
</evidence>
<evidence type="ECO:0000256" key="1">
    <source>
        <dbReference type="ARBA" id="ARBA00004771"/>
    </source>
</evidence>
<dbReference type="AlphaFoldDB" id="A0A3S5Y8N6"/>
<protein>
    <recommendedName>
        <fullName evidence="4">diacylglycerol O-acyltransferase</fullName>
        <ecNumber evidence="4">2.3.1.20</ecNumber>
    </recommendedName>
</protein>
<dbReference type="GO" id="GO:0001666">
    <property type="term" value="P:response to hypoxia"/>
    <property type="evidence" value="ECO:0007669"/>
    <property type="project" value="TreeGrafter"/>
</dbReference>
<accession>A0A3S5Y8N6</accession>
<comment type="pathway">
    <text evidence="2">Lipid metabolism.</text>
</comment>
<sequence>MHRRPSPCPVGSPTERYGSGMAFIAPARLSAADTIFYLWNRPTMVGVLVFEDTGGIGQAEVERWIAQRLDRSPILTHRLAPAPWSLDHPRWVPGNVDVARHVSVEQHTDSGWETLGEKLVQMTADGLPPNMPPWRASVFTGVTGVDGFPDRAVVFALRLHHSVTDGLGFVHLLRSLFGESATTQWRFGRSVPWWLAAPVRLPALLARTGRVGVRQWAAARRADDVPMPAPLHPRTRFNGRADGGRAHRFLNLTVGDAKSTAKALGEYTINELLVAVVAGAQRAYLVEAGELPAASLAAHVPLSLRAGGPPVGNQIVSMIVDLHTDLEDRCERLAAISDSAGRERGRAERSGSDRMQILDSLPAPLLRRLTAPSARPDADTEVIGHPNTIVSNVPRGAADLEFLGIPVHTTVSVGDVIDGRGVGHVATSIGDALTLSVSCDTGMLPDIDHYMDLLAKEYAAFRALT</sequence>
<keyword evidence="5" id="KW-0444">Lipid biosynthesis</keyword>
<dbReference type="GO" id="GO:0005886">
    <property type="term" value="C:plasma membrane"/>
    <property type="evidence" value="ECO:0007669"/>
    <property type="project" value="TreeGrafter"/>
</dbReference>
<evidence type="ECO:0000256" key="9">
    <source>
        <dbReference type="ARBA" id="ARBA00023315"/>
    </source>
</evidence>
<evidence type="ECO:0000256" key="2">
    <source>
        <dbReference type="ARBA" id="ARBA00005189"/>
    </source>
</evidence>
<dbReference type="PANTHER" id="PTHR31650">
    <property type="entry name" value="O-ACYLTRANSFERASE (WSD1-LIKE) FAMILY PROTEIN"/>
    <property type="match status" value="1"/>
</dbReference>
<dbReference type="EC" id="2.3.1.20" evidence="4"/>
<comment type="pathway">
    <text evidence="1">Glycerolipid metabolism; triacylglycerol biosynthesis.</text>
</comment>
<comment type="catalytic activity">
    <reaction evidence="10">
        <text>an acyl-CoA + a 1,2-diacyl-sn-glycerol = a triacyl-sn-glycerol + CoA</text>
        <dbReference type="Rhea" id="RHEA:10868"/>
        <dbReference type="ChEBI" id="CHEBI:17815"/>
        <dbReference type="ChEBI" id="CHEBI:57287"/>
        <dbReference type="ChEBI" id="CHEBI:58342"/>
        <dbReference type="ChEBI" id="CHEBI:64615"/>
        <dbReference type="EC" id="2.3.1.20"/>
    </reaction>
</comment>
<evidence type="ECO:0000256" key="5">
    <source>
        <dbReference type="ARBA" id="ARBA00022516"/>
    </source>
</evidence>
<dbReference type="GO" id="GO:0051701">
    <property type="term" value="P:biological process involved in interaction with host"/>
    <property type="evidence" value="ECO:0007669"/>
    <property type="project" value="TreeGrafter"/>
</dbReference>
<feature type="domain" description="O-acyltransferase WSD1 C-terminal" evidence="12">
    <location>
        <begin position="312"/>
        <end position="459"/>
    </location>
</feature>